<accession>A0ABD5LTA9</accession>
<comment type="caution">
    <text evidence="1">The sequence shown here is derived from an EMBL/GenBank/DDBJ whole genome shotgun (WGS) entry which is preliminary data.</text>
</comment>
<reference evidence="1" key="1">
    <citation type="submission" date="2021-05" db="EMBL/GenBank/DDBJ databases">
        <title>First report of NDM-5 and VEB-6 producing Proteus mirabilis isolated from blood of a sepsis patient in Kolkata, India.</title>
        <authorList>
            <person name="Halder G."/>
            <person name="Chaudhuri B."/>
            <person name="Dutta S."/>
        </authorList>
    </citation>
    <scope>NUCLEOTIDE SEQUENCE [LARGE SCALE GENOMIC DNA]</scope>
    <source>
        <strain evidence="1">7049</strain>
    </source>
</reference>
<dbReference type="EMBL" id="JADQCH020000001">
    <property type="protein sequence ID" value="MEY2343885.1"/>
    <property type="molecule type" value="Genomic_DNA"/>
</dbReference>
<proteinExistence type="predicted"/>
<gene>
    <name evidence="1" type="ORF">I3679_005370</name>
</gene>
<sequence length="70" mass="8097">MSIKQTRYVDIASAVIGASTAPMRKLTARIFQQTLKFQQGKYSNLLLVKLMRFWELILQKRNLPANILVM</sequence>
<dbReference type="AlphaFoldDB" id="A0ABD5LTA9"/>
<organism evidence="1">
    <name type="scientific">Proteus mirabilis</name>
    <dbReference type="NCBI Taxonomy" id="584"/>
    <lineage>
        <taxon>Bacteria</taxon>
        <taxon>Pseudomonadati</taxon>
        <taxon>Pseudomonadota</taxon>
        <taxon>Gammaproteobacteria</taxon>
        <taxon>Enterobacterales</taxon>
        <taxon>Morganellaceae</taxon>
        <taxon>Proteus</taxon>
    </lineage>
</organism>
<evidence type="ECO:0000313" key="1">
    <source>
        <dbReference type="EMBL" id="MEY2343885.1"/>
    </source>
</evidence>
<name>A0ABD5LTA9_PROMI</name>
<protein>
    <submittedName>
        <fullName evidence="1">Uncharacterized protein</fullName>
    </submittedName>
</protein>